<dbReference type="Pfam" id="PF00126">
    <property type="entry name" value="HTH_1"/>
    <property type="match status" value="1"/>
</dbReference>
<dbReference type="Gene3D" id="1.10.10.10">
    <property type="entry name" value="Winged helix-like DNA-binding domain superfamily/Winged helix DNA-binding domain"/>
    <property type="match status" value="1"/>
</dbReference>
<keyword evidence="8" id="KW-1185">Reference proteome</keyword>
<keyword evidence="3" id="KW-0238">DNA-binding</keyword>
<dbReference type="PROSITE" id="PS50931">
    <property type="entry name" value="HTH_LYSR"/>
    <property type="match status" value="1"/>
</dbReference>
<comment type="caution">
    <text evidence="7">The sequence shown here is derived from an EMBL/GenBank/DDBJ whole genome shotgun (WGS) entry which is preliminary data.</text>
</comment>
<dbReference type="SUPFAM" id="SSF53850">
    <property type="entry name" value="Periplasmic binding protein-like II"/>
    <property type="match status" value="1"/>
</dbReference>
<dbReference type="GO" id="GO:0005829">
    <property type="term" value="C:cytosol"/>
    <property type="evidence" value="ECO:0007669"/>
    <property type="project" value="TreeGrafter"/>
</dbReference>
<feature type="domain" description="HTH lysR-type" evidence="5">
    <location>
        <begin position="1"/>
        <end position="58"/>
    </location>
</feature>
<dbReference type="GO" id="GO:0003677">
    <property type="term" value="F:DNA binding"/>
    <property type="evidence" value="ECO:0007669"/>
    <property type="project" value="UniProtKB-KW"/>
</dbReference>
<dbReference type="PRINTS" id="PR00039">
    <property type="entry name" value="HTHLYSR"/>
</dbReference>
<dbReference type="GO" id="GO:0003700">
    <property type="term" value="F:DNA-binding transcription factor activity"/>
    <property type="evidence" value="ECO:0007669"/>
    <property type="project" value="InterPro"/>
</dbReference>
<dbReference type="EMBL" id="JANFYS010000035">
    <property type="protein sequence ID" value="MCQ4771557.1"/>
    <property type="molecule type" value="Genomic_DNA"/>
</dbReference>
<evidence type="ECO:0000313" key="7">
    <source>
        <dbReference type="EMBL" id="MCQ4771557.1"/>
    </source>
</evidence>
<dbReference type="Pfam" id="PF03466">
    <property type="entry name" value="LysR_substrate"/>
    <property type="match status" value="1"/>
</dbReference>
<comment type="similarity">
    <text evidence="1">Belongs to the LysR transcriptional regulatory family.</text>
</comment>
<dbReference type="Proteomes" id="UP001204562">
    <property type="component" value="Unassembled WGS sequence"/>
</dbReference>
<evidence type="ECO:0000313" key="9">
    <source>
        <dbReference type="Proteomes" id="UP001204562"/>
    </source>
</evidence>
<keyword evidence="4" id="KW-0804">Transcription</keyword>
<reference evidence="6 8" key="1">
    <citation type="submission" date="2022-01" db="EMBL/GenBank/DDBJ databases">
        <title>Collection of gut derived symbiotic bacterial strains cultured from healthy donors.</title>
        <authorList>
            <person name="Lin H."/>
            <person name="Kohout C."/>
            <person name="Waligurski E."/>
            <person name="Pamer E.G."/>
        </authorList>
    </citation>
    <scope>NUCLEOTIDE SEQUENCE [LARGE SCALE GENOMIC DNA]</scope>
    <source>
        <strain evidence="6 8">DFI.3.7</strain>
    </source>
</reference>
<dbReference type="PANTHER" id="PTHR30419">
    <property type="entry name" value="HTH-TYPE TRANSCRIPTIONAL REGULATOR YBHD"/>
    <property type="match status" value="1"/>
</dbReference>
<dbReference type="InterPro" id="IPR005119">
    <property type="entry name" value="LysR_subst-bd"/>
</dbReference>
<gene>
    <name evidence="6" type="ORF">L0P79_16755</name>
    <name evidence="7" type="ORF">NE579_14010</name>
</gene>
<protein>
    <submittedName>
        <fullName evidence="7">LysR family transcriptional regulator</fullName>
    </submittedName>
</protein>
<evidence type="ECO:0000256" key="4">
    <source>
        <dbReference type="ARBA" id="ARBA00023163"/>
    </source>
</evidence>
<accession>A0AAW5JNR8</accession>
<proteinExistence type="inferred from homology"/>
<dbReference type="InterPro" id="IPR050950">
    <property type="entry name" value="HTH-type_LysR_regulators"/>
</dbReference>
<dbReference type="Gene3D" id="3.40.190.290">
    <property type="match status" value="1"/>
</dbReference>
<dbReference type="Proteomes" id="UP001200313">
    <property type="component" value="Unassembled WGS sequence"/>
</dbReference>
<dbReference type="InterPro" id="IPR000847">
    <property type="entry name" value="LysR_HTH_N"/>
</dbReference>
<dbReference type="RefSeq" id="WP_238074977.1">
    <property type="nucleotide sequence ID" value="NZ_JAKNJB010000041.1"/>
</dbReference>
<dbReference type="SUPFAM" id="SSF46785">
    <property type="entry name" value="Winged helix' DNA-binding domain"/>
    <property type="match status" value="1"/>
</dbReference>
<dbReference type="InterPro" id="IPR036390">
    <property type="entry name" value="WH_DNA-bd_sf"/>
</dbReference>
<evidence type="ECO:0000256" key="3">
    <source>
        <dbReference type="ARBA" id="ARBA00023125"/>
    </source>
</evidence>
<organism evidence="7 9">
    <name type="scientific">Intestinimonas massiliensis</name>
    <name type="common">ex Afouda et al. 2020</name>
    <dbReference type="NCBI Taxonomy" id="1673721"/>
    <lineage>
        <taxon>Bacteria</taxon>
        <taxon>Bacillati</taxon>
        <taxon>Bacillota</taxon>
        <taxon>Clostridia</taxon>
        <taxon>Eubacteriales</taxon>
        <taxon>Intestinimonas</taxon>
    </lineage>
</organism>
<name>A0AAW5JNR8_9FIRM</name>
<evidence type="ECO:0000313" key="8">
    <source>
        <dbReference type="Proteomes" id="UP001200313"/>
    </source>
</evidence>
<dbReference type="FunFam" id="1.10.10.10:FF:000001">
    <property type="entry name" value="LysR family transcriptional regulator"/>
    <property type="match status" value="1"/>
</dbReference>
<evidence type="ECO:0000256" key="2">
    <source>
        <dbReference type="ARBA" id="ARBA00023015"/>
    </source>
</evidence>
<reference evidence="7" key="2">
    <citation type="submission" date="2022-06" db="EMBL/GenBank/DDBJ databases">
        <title>Isolation of gut microbiota from human fecal samples.</title>
        <authorList>
            <person name="Pamer E.G."/>
            <person name="Barat B."/>
            <person name="Waligurski E."/>
            <person name="Medina S."/>
            <person name="Paddock L."/>
            <person name="Mostad J."/>
        </authorList>
    </citation>
    <scope>NUCLEOTIDE SEQUENCE</scope>
    <source>
        <strain evidence="7">DFI.9.91</strain>
    </source>
</reference>
<evidence type="ECO:0000313" key="6">
    <source>
        <dbReference type="EMBL" id="MCG4528695.1"/>
    </source>
</evidence>
<evidence type="ECO:0000256" key="1">
    <source>
        <dbReference type="ARBA" id="ARBA00009437"/>
    </source>
</evidence>
<dbReference type="AlphaFoldDB" id="A0AAW5JNR8"/>
<sequence length="300" mass="34203">MNMKNLQYVLAVCQEGNITAAAHTQHVSQPALSQAIKQEEQNLGTPIFQRGSTPLQLTPAGKRYVETGRQIMMLEQNLKNELSDLNGESTGILRFGISAQEGMYLLPRVLPRFFQMYPQVKLCVEERGSALLEEMLLDGTVDIVLARYERKREPLEYRLFAKNKLVLLCAQDTALARKYPSGSSISLRDAQGEAFVLLEKEHHIGQFVREQFVQYGMKVKVLAEVNSFDTAKRIALSSGAVTLSPYPLFSTDPDLERQGNVYFLKNMKSSHHSYLCWRKNMYQTRYMRDWIALLEEGAQQ</sequence>
<dbReference type="InterPro" id="IPR036388">
    <property type="entry name" value="WH-like_DNA-bd_sf"/>
</dbReference>
<dbReference type="CDD" id="cd05466">
    <property type="entry name" value="PBP2_LTTR_substrate"/>
    <property type="match status" value="1"/>
</dbReference>
<evidence type="ECO:0000259" key="5">
    <source>
        <dbReference type="PROSITE" id="PS50931"/>
    </source>
</evidence>
<keyword evidence="2" id="KW-0805">Transcription regulation</keyword>
<dbReference type="EMBL" id="JAKNJB010000041">
    <property type="protein sequence ID" value="MCG4528695.1"/>
    <property type="molecule type" value="Genomic_DNA"/>
</dbReference>